<dbReference type="Proteomes" id="UP000320735">
    <property type="component" value="Unassembled WGS sequence"/>
</dbReference>
<proteinExistence type="predicted"/>
<dbReference type="AlphaFoldDB" id="A0A5C6AV04"/>
<sequence length="51" mass="5897">MAAKKTTRKTTTAKKAKLSQIQAAIRRRTSRRVHFHSVRTGKACWRVLCWA</sequence>
<dbReference type="EMBL" id="SJPP01000006">
    <property type="protein sequence ID" value="TWU03039.1"/>
    <property type="molecule type" value="Genomic_DNA"/>
</dbReference>
<evidence type="ECO:0000313" key="3">
    <source>
        <dbReference type="Proteomes" id="UP000320735"/>
    </source>
</evidence>
<organism evidence="2 3">
    <name type="scientific">Symmachiella macrocystis</name>
    <dbReference type="NCBI Taxonomy" id="2527985"/>
    <lineage>
        <taxon>Bacteria</taxon>
        <taxon>Pseudomonadati</taxon>
        <taxon>Planctomycetota</taxon>
        <taxon>Planctomycetia</taxon>
        <taxon>Planctomycetales</taxon>
        <taxon>Planctomycetaceae</taxon>
        <taxon>Symmachiella</taxon>
    </lineage>
</organism>
<protein>
    <submittedName>
        <fullName evidence="2">Uncharacterized protein</fullName>
    </submittedName>
</protein>
<evidence type="ECO:0000313" key="2">
    <source>
        <dbReference type="EMBL" id="TWU03039.1"/>
    </source>
</evidence>
<reference evidence="2 3" key="1">
    <citation type="submission" date="2019-02" db="EMBL/GenBank/DDBJ databases">
        <title>Deep-cultivation of Planctomycetes and their phenomic and genomic characterization uncovers novel biology.</title>
        <authorList>
            <person name="Wiegand S."/>
            <person name="Jogler M."/>
            <person name="Boedeker C."/>
            <person name="Pinto D."/>
            <person name="Vollmers J."/>
            <person name="Rivas-Marin E."/>
            <person name="Kohn T."/>
            <person name="Peeters S.H."/>
            <person name="Heuer A."/>
            <person name="Rast P."/>
            <person name="Oberbeckmann S."/>
            <person name="Bunk B."/>
            <person name="Jeske O."/>
            <person name="Meyerdierks A."/>
            <person name="Storesund J.E."/>
            <person name="Kallscheuer N."/>
            <person name="Luecker S."/>
            <person name="Lage O.M."/>
            <person name="Pohl T."/>
            <person name="Merkel B.J."/>
            <person name="Hornburger P."/>
            <person name="Mueller R.-W."/>
            <person name="Bruemmer F."/>
            <person name="Labrenz M."/>
            <person name="Spormann A.M."/>
            <person name="Op Den Camp H."/>
            <person name="Overmann J."/>
            <person name="Amann R."/>
            <person name="Jetten M.S.M."/>
            <person name="Mascher T."/>
            <person name="Medema M.H."/>
            <person name="Devos D.P."/>
            <person name="Kaster A.-K."/>
            <person name="Ovreas L."/>
            <person name="Rohde M."/>
            <person name="Galperin M.Y."/>
            <person name="Jogler C."/>
        </authorList>
    </citation>
    <scope>NUCLEOTIDE SEQUENCE [LARGE SCALE GENOMIC DNA]</scope>
    <source>
        <strain evidence="2 3">CA54</strain>
    </source>
</reference>
<gene>
    <name evidence="2" type="ORF">CA54_61230</name>
</gene>
<comment type="caution">
    <text evidence="2">The sequence shown here is derived from an EMBL/GenBank/DDBJ whole genome shotgun (WGS) entry which is preliminary data.</text>
</comment>
<evidence type="ECO:0000256" key="1">
    <source>
        <dbReference type="SAM" id="MobiDB-lite"/>
    </source>
</evidence>
<name>A0A5C6AV04_9PLAN</name>
<feature type="region of interest" description="Disordered" evidence="1">
    <location>
        <begin position="1"/>
        <end position="25"/>
    </location>
</feature>
<feature type="compositionally biased region" description="Basic residues" evidence="1">
    <location>
        <begin position="1"/>
        <end position="17"/>
    </location>
</feature>
<accession>A0A5C6AV04</accession>
<keyword evidence="3" id="KW-1185">Reference proteome</keyword>